<dbReference type="InterPro" id="IPR001647">
    <property type="entry name" value="HTH_TetR"/>
</dbReference>
<keyword evidence="5" id="KW-1185">Reference proteome</keyword>
<evidence type="ECO:0000256" key="2">
    <source>
        <dbReference type="PROSITE-ProRule" id="PRU00335"/>
    </source>
</evidence>
<dbReference type="InterPro" id="IPR050109">
    <property type="entry name" value="HTH-type_TetR-like_transc_reg"/>
</dbReference>
<organism evidence="4 5">
    <name type="scientific">Actinomadura physcomitrii</name>
    <dbReference type="NCBI Taxonomy" id="2650748"/>
    <lineage>
        <taxon>Bacteria</taxon>
        <taxon>Bacillati</taxon>
        <taxon>Actinomycetota</taxon>
        <taxon>Actinomycetes</taxon>
        <taxon>Streptosporangiales</taxon>
        <taxon>Thermomonosporaceae</taxon>
        <taxon>Actinomadura</taxon>
    </lineage>
</organism>
<evidence type="ECO:0000313" key="5">
    <source>
        <dbReference type="Proteomes" id="UP000462055"/>
    </source>
</evidence>
<evidence type="ECO:0000256" key="1">
    <source>
        <dbReference type="ARBA" id="ARBA00023125"/>
    </source>
</evidence>
<evidence type="ECO:0000313" key="4">
    <source>
        <dbReference type="EMBL" id="MVZ99773.1"/>
    </source>
</evidence>
<dbReference type="AlphaFoldDB" id="A0A6I4M659"/>
<dbReference type="RefSeq" id="WP_151591897.1">
    <property type="nucleotide sequence ID" value="NZ_WBMS02000003.1"/>
</dbReference>
<reference evidence="4" key="1">
    <citation type="submission" date="2019-12" db="EMBL/GenBank/DDBJ databases">
        <title>Actinomadura physcomitrii sp. nov., a novel actinomycete isolated from moss [Physcomitrium sphaericum (Ludw) Fuernr].</title>
        <authorList>
            <person name="Zhuang X."/>
        </authorList>
    </citation>
    <scope>NUCLEOTIDE SEQUENCE [LARGE SCALE GENOMIC DNA]</scope>
    <source>
        <strain evidence="4">LD22</strain>
    </source>
</reference>
<feature type="DNA-binding region" description="H-T-H motif" evidence="2">
    <location>
        <begin position="38"/>
        <end position="57"/>
    </location>
</feature>
<dbReference type="PANTHER" id="PTHR30055:SF223">
    <property type="entry name" value="HTH-TYPE TRANSCRIPTIONAL REGULATOR UIDR"/>
    <property type="match status" value="1"/>
</dbReference>
<comment type="caution">
    <text evidence="4">The sequence shown here is derived from an EMBL/GenBank/DDBJ whole genome shotgun (WGS) entry which is preliminary data.</text>
</comment>
<dbReference type="GO" id="GO:0000976">
    <property type="term" value="F:transcription cis-regulatory region binding"/>
    <property type="evidence" value="ECO:0007669"/>
    <property type="project" value="TreeGrafter"/>
</dbReference>
<dbReference type="Pfam" id="PF00440">
    <property type="entry name" value="TetR_N"/>
    <property type="match status" value="1"/>
</dbReference>
<feature type="domain" description="HTH tetR-type" evidence="3">
    <location>
        <begin position="15"/>
        <end position="75"/>
    </location>
</feature>
<dbReference type="PANTHER" id="PTHR30055">
    <property type="entry name" value="HTH-TYPE TRANSCRIPTIONAL REGULATOR RUTR"/>
    <property type="match status" value="1"/>
</dbReference>
<dbReference type="EMBL" id="WBMS02000003">
    <property type="protein sequence ID" value="MVZ99773.1"/>
    <property type="molecule type" value="Genomic_DNA"/>
</dbReference>
<dbReference type="Gene3D" id="1.10.10.60">
    <property type="entry name" value="Homeodomain-like"/>
    <property type="match status" value="1"/>
</dbReference>
<dbReference type="GO" id="GO:0003700">
    <property type="term" value="F:DNA-binding transcription factor activity"/>
    <property type="evidence" value="ECO:0007669"/>
    <property type="project" value="TreeGrafter"/>
</dbReference>
<dbReference type="SUPFAM" id="SSF46689">
    <property type="entry name" value="Homeodomain-like"/>
    <property type="match status" value="1"/>
</dbReference>
<gene>
    <name evidence="4" type="ORF">F8568_005155</name>
</gene>
<name>A0A6I4M659_9ACTN</name>
<dbReference type="Proteomes" id="UP000462055">
    <property type="component" value="Unassembled WGS sequence"/>
</dbReference>
<dbReference type="InterPro" id="IPR009057">
    <property type="entry name" value="Homeodomain-like_sf"/>
</dbReference>
<dbReference type="PROSITE" id="PS50977">
    <property type="entry name" value="HTH_TETR_2"/>
    <property type="match status" value="1"/>
</dbReference>
<accession>A0A6I4M659</accession>
<sequence>MTKERSPAERRADRLARHERILDAGLETFAAEGYRGTTLDEIAVRVGLTKTGVAHHFPANAAVKGGFLTPGDAATIVANARKSSIGR</sequence>
<evidence type="ECO:0000259" key="3">
    <source>
        <dbReference type="PROSITE" id="PS50977"/>
    </source>
</evidence>
<proteinExistence type="predicted"/>
<protein>
    <submittedName>
        <fullName evidence="4">TetR family transcriptional regulator</fullName>
    </submittedName>
</protein>
<keyword evidence="1 2" id="KW-0238">DNA-binding</keyword>